<organism evidence="3 4">
    <name type="scientific">Methylobacterium durans</name>
    <dbReference type="NCBI Taxonomy" id="2202825"/>
    <lineage>
        <taxon>Bacteria</taxon>
        <taxon>Pseudomonadati</taxon>
        <taxon>Pseudomonadota</taxon>
        <taxon>Alphaproteobacteria</taxon>
        <taxon>Hyphomicrobiales</taxon>
        <taxon>Methylobacteriaceae</taxon>
        <taxon>Methylobacterium</taxon>
    </lineage>
</organism>
<gene>
    <name evidence="3" type="ORF">DK389_03405</name>
</gene>
<dbReference type="RefSeq" id="WP_109895974.1">
    <property type="nucleotide sequence ID" value="NZ_CP029550.1"/>
</dbReference>
<sequence length="270" mass="28933">MTYASFAVSLDPGATTADRVQLAADLARRFEVTLTGVAARCLPAPIAVSDIRQAEALYAEEEARLREELARVKAAFETNAAGAETDWRSAAGGPLTLLIECARASDLILIGRRGAEDPDPGDMGVMPGPVLMEAGRPVLIVPPGLERLEAARIVVAWKDTVEARRAISGALPFIRRADRVFVATAGSGARFEGAEDVARFLARHGAHATTHLLARPAVSDADEILRFAQRQDADLLVMGAYGHSRLREWIFGGATRDILQTTPICSLMAH</sequence>
<comment type="similarity">
    <text evidence="1">Belongs to the universal stress protein A family.</text>
</comment>
<evidence type="ECO:0000313" key="3">
    <source>
        <dbReference type="EMBL" id="AWN44343.1"/>
    </source>
</evidence>
<dbReference type="EMBL" id="CP029550">
    <property type="protein sequence ID" value="AWN44343.1"/>
    <property type="molecule type" value="Genomic_DNA"/>
</dbReference>
<evidence type="ECO:0000313" key="4">
    <source>
        <dbReference type="Proteomes" id="UP000245926"/>
    </source>
</evidence>
<evidence type="ECO:0000256" key="1">
    <source>
        <dbReference type="ARBA" id="ARBA00008791"/>
    </source>
</evidence>
<evidence type="ECO:0000259" key="2">
    <source>
        <dbReference type="Pfam" id="PF00582"/>
    </source>
</evidence>
<dbReference type="AlphaFoldDB" id="A0A2U8WE04"/>
<dbReference type="CDD" id="cd00293">
    <property type="entry name" value="USP-like"/>
    <property type="match status" value="1"/>
</dbReference>
<reference evidence="4" key="1">
    <citation type="submission" date="2018-05" db="EMBL/GenBank/DDBJ databases">
        <title>Complete Genome Sequence of Methylobacterium sp. 17SD2-17.</title>
        <authorList>
            <person name="Srinivasan S."/>
        </authorList>
    </citation>
    <scope>NUCLEOTIDE SEQUENCE [LARGE SCALE GENOMIC DNA]</scope>
    <source>
        <strain evidence="4">17SD2-17</strain>
    </source>
</reference>
<dbReference type="SUPFAM" id="SSF52402">
    <property type="entry name" value="Adenine nucleotide alpha hydrolases-like"/>
    <property type="match status" value="2"/>
</dbReference>
<dbReference type="InterPro" id="IPR006016">
    <property type="entry name" value="UspA"/>
</dbReference>
<accession>A0A2U8WE04</accession>
<dbReference type="KEGG" id="mets:DK389_03405"/>
<dbReference type="Gene3D" id="3.40.50.12370">
    <property type="match status" value="1"/>
</dbReference>
<dbReference type="PANTHER" id="PTHR46268">
    <property type="entry name" value="STRESS RESPONSE PROTEIN NHAX"/>
    <property type="match status" value="1"/>
</dbReference>
<feature type="domain" description="UspA" evidence="2">
    <location>
        <begin position="218"/>
        <end position="264"/>
    </location>
</feature>
<keyword evidence="4" id="KW-1185">Reference proteome</keyword>
<dbReference type="OrthoDB" id="9804721at2"/>
<dbReference type="Pfam" id="PF00582">
    <property type="entry name" value="Usp"/>
    <property type="match status" value="1"/>
</dbReference>
<proteinExistence type="inferred from homology"/>
<protein>
    <submittedName>
        <fullName evidence="3">Universal stress protein UspA</fullName>
    </submittedName>
</protein>
<name>A0A2U8WE04_9HYPH</name>
<dbReference type="PANTHER" id="PTHR46268:SF15">
    <property type="entry name" value="UNIVERSAL STRESS PROTEIN HP_0031"/>
    <property type="match status" value="1"/>
</dbReference>
<dbReference type="Proteomes" id="UP000245926">
    <property type="component" value="Chromosome"/>
</dbReference>